<dbReference type="Pfam" id="PF10431">
    <property type="entry name" value="ClpB_D2-small"/>
    <property type="match status" value="1"/>
</dbReference>
<evidence type="ECO:0000313" key="6">
    <source>
        <dbReference type="Proteomes" id="UP000078561"/>
    </source>
</evidence>
<dbReference type="EMBL" id="LT555008">
    <property type="protein sequence ID" value="SAM09409.1"/>
    <property type="molecule type" value="Genomic_DNA"/>
</dbReference>
<dbReference type="InterPro" id="IPR050052">
    <property type="entry name" value="ATP-dep_Clp_protease_ClpX"/>
</dbReference>
<keyword evidence="6" id="KW-1185">Reference proteome</keyword>
<dbReference type="Gene3D" id="3.40.50.300">
    <property type="entry name" value="P-loop containing nucleotide triphosphate hydrolases"/>
    <property type="match status" value="2"/>
</dbReference>
<sequence length="516" mass="55864">MKPSFTLYQSLQIQPSHTWRQLALTTYHKKLTGPSLSLLAISSGCRKHHQQTLHHYHKRQDPLLSCKRTFTTTHSTLNYSGIGYPGAADSGRDYPGGMPMAGAEDTSELASLSDPRTIVKHLDDYIIGQARAKKILAVAIYNHYNRVRANLLRQEQQDKENTPPSVHMLGTSGKPAPTLPTTTSSSTMGNSTPTLIHPASSKVSPSACDYDVKRAETGIVFIDEIDKISRRSDSSSGSRDVSGEGVQQSLLRMLEGTVVSIVDKSGNAPSHRRGGVNGNIPMGSGGSPSAGGGAKGESYSVDTSNILFILSGAFIGLDKTVKDRIAKGSIGFDAVIQSGTDDFVIQDGKSTLQPLDLVEPSDLVQYGLIPEFVGRLPVLSNVNSLSKEDLVRVLTEPKNSLLKQYEALFKLSQVDLRFSQAALHKIAELALEKKTGARGLRRIMENVLLDPMFDAPGSSIKQVVIDSDVVNKKKPALYLRSDQTSLGDKMIVDDDGLSDLMASSPIPSVRQQMSQH</sequence>
<feature type="compositionally biased region" description="Low complexity" evidence="3">
    <location>
        <begin position="175"/>
        <end position="189"/>
    </location>
</feature>
<dbReference type="GO" id="GO:0016887">
    <property type="term" value="F:ATP hydrolysis activity"/>
    <property type="evidence" value="ECO:0007669"/>
    <property type="project" value="InterPro"/>
</dbReference>
<feature type="compositionally biased region" description="Gly residues" evidence="3">
    <location>
        <begin position="283"/>
        <end position="295"/>
    </location>
</feature>
<dbReference type="AlphaFoldDB" id="A0A168T3L6"/>
<accession>A0A168T3L6</accession>
<organism evidence="5">
    <name type="scientific">Absidia glauca</name>
    <name type="common">Pin mould</name>
    <dbReference type="NCBI Taxonomy" id="4829"/>
    <lineage>
        <taxon>Eukaryota</taxon>
        <taxon>Fungi</taxon>
        <taxon>Fungi incertae sedis</taxon>
        <taxon>Mucoromycota</taxon>
        <taxon>Mucoromycotina</taxon>
        <taxon>Mucoromycetes</taxon>
        <taxon>Mucorales</taxon>
        <taxon>Cunninghamellaceae</taxon>
        <taxon>Absidia</taxon>
    </lineage>
</organism>
<dbReference type="STRING" id="4829.A0A168T3L6"/>
<dbReference type="GO" id="GO:0051603">
    <property type="term" value="P:proteolysis involved in protein catabolic process"/>
    <property type="evidence" value="ECO:0007669"/>
    <property type="project" value="TreeGrafter"/>
</dbReference>
<dbReference type="Gene3D" id="1.10.8.60">
    <property type="match status" value="1"/>
</dbReference>
<dbReference type="PANTHER" id="PTHR48102">
    <property type="entry name" value="ATP-DEPENDENT CLP PROTEASE ATP-BINDING SUBUNIT CLPX-LIKE, MITOCHONDRIAL-RELATED"/>
    <property type="match status" value="1"/>
</dbReference>
<dbReference type="GO" id="GO:0005759">
    <property type="term" value="C:mitochondrial matrix"/>
    <property type="evidence" value="ECO:0007669"/>
    <property type="project" value="TreeGrafter"/>
</dbReference>
<reference evidence="5" key="1">
    <citation type="submission" date="2016-04" db="EMBL/GenBank/DDBJ databases">
        <authorList>
            <person name="Evans L.H."/>
            <person name="Alamgir A."/>
            <person name="Owens N."/>
            <person name="Weber N.D."/>
            <person name="Virtaneva K."/>
            <person name="Barbian K."/>
            <person name="Babar A."/>
            <person name="Rosenke K."/>
        </authorList>
    </citation>
    <scope>NUCLEOTIDE SEQUENCE [LARGE SCALE GENOMIC DNA]</scope>
    <source>
        <strain evidence="5">CBS 101.48</strain>
    </source>
</reference>
<dbReference type="GO" id="GO:0005524">
    <property type="term" value="F:ATP binding"/>
    <property type="evidence" value="ECO:0007669"/>
    <property type="project" value="UniProtKB-KW"/>
</dbReference>
<evidence type="ECO:0000313" key="5">
    <source>
        <dbReference type="EMBL" id="SAM09409.1"/>
    </source>
</evidence>
<evidence type="ECO:0000256" key="1">
    <source>
        <dbReference type="ARBA" id="ARBA00022741"/>
    </source>
</evidence>
<dbReference type="SUPFAM" id="SSF52540">
    <property type="entry name" value="P-loop containing nucleoside triphosphate hydrolases"/>
    <property type="match status" value="1"/>
</dbReference>
<dbReference type="InterPro" id="IPR027417">
    <property type="entry name" value="P-loop_NTPase"/>
</dbReference>
<feature type="domain" description="Clp ATPase C-terminal" evidence="4">
    <location>
        <begin position="385"/>
        <end position="479"/>
    </location>
</feature>
<evidence type="ECO:0000256" key="2">
    <source>
        <dbReference type="ARBA" id="ARBA00022840"/>
    </source>
</evidence>
<name>A0A168T3L6_ABSGL</name>
<dbReference type="Proteomes" id="UP000078561">
    <property type="component" value="Unassembled WGS sequence"/>
</dbReference>
<keyword evidence="2" id="KW-0067">ATP-binding</keyword>
<keyword evidence="1" id="KW-0547">Nucleotide-binding</keyword>
<dbReference type="OrthoDB" id="1721884at2759"/>
<feature type="region of interest" description="Disordered" evidence="3">
    <location>
        <begin position="156"/>
        <end position="189"/>
    </location>
</feature>
<dbReference type="InterPro" id="IPR003959">
    <property type="entry name" value="ATPase_AAA_core"/>
</dbReference>
<dbReference type="InterPro" id="IPR019489">
    <property type="entry name" value="Clp_ATPase_C"/>
</dbReference>
<evidence type="ECO:0000256" key="3">
    <source>
        <dbReference type="SAM" id="MobiDB-lite"/>
    </source>
</evidence>
<evidence type="ECO:0000259" key="4">
    <source>
        <dbReference type="SMART" id="SM01086"/>
    </source>
</evidence>
<dbReference type="PANTHER" id="PTHR48102:SF7">
    <property type="entry name" value="ATP-DEPENDENT CLP PROTEASE ATP-BINDING SUBUNIT CLPX-LIKE, MITOCHONDRIAL"/>
    <property type="match status" value="1"/>
</dbReference>
<dbReference type="SMART" id="SM01086">
    <property type="entry name" value="ClpB_D2-small"/>
    <property type="match status" value="1"/>
</dbReference>
<proteinExistence type="predicted"/>
<protein>
    <recommendedName>
        <fullName evidence="4">Clp ATPase C-terminal domain-containing protein</fullName>
    </recommendedName>
</protein>
<dbReference type="FunFam" id="1.10.8.60:FF:000138">
    <property type="entry name" value="ATP-dependent Clp protease ATP-binding subunit ClpX"/>
    <property type="match status" value="1"/>
</dbReference>
<gene>
    <name evidence="5" type="primary">ABSGL_15085.1 scaffold 15162</name>
</gene>
<dbReference type="InParanoid" id="A0A168T3L6"/>
<dbReference type="Pfam" id="PF07724">
    <property type="entry name" value="AAA_2"/>
    <property type="match status" value="1"/>
</dbReference>
<feature type="region of interest" description="Disordered" evidence="3">
    <location>
        <begin position="263"/>
        <end position="296"/>
    </location>
</feature>